<evidence type="ECO:0000256" key="1">
    <source>
        <dbReference type="SAM" id="MobiDB-lite"/>
    </source>
</evidence>
<sequence length="184" mass="19754">MAANRGMVAGSHNRNEFVMIRNDGDAPAPVRRSKARLVRPARYVATLLAFRPLATSLSPAMSAPSRSAALATSTSARMGSNAVPSARLDTRGSKVAPGFREMRRKKMSMTWTMSSTISKGMAKVQSGKEKTLICLHPLAMNLIIVFLGSQVGNRMSGEIPDASPDRHSIRSPTSSYVDPSVPVL</sequence>
<dbReference type="Gramene" id="TRITD6Av1G019730.2">
    <property type="protein sequence ID" value="TRITD6Av1G019730.2"/>
    <property type="gene ID" value="TRITD6Av1G019730"/>
</dbReference>
<accession>A0A9R0XU08</accession>
<protein>
    <submittedName>
        <fullName evidence="2">Uncharacterized protein</fullName>
    </submittedName>
</protein>
<organism evidence="2 3">
    <name type="scientific">Triticum turgidum subsp. durum</name>
    <name type="common">Durum wheat</name>
    <name type="synonym">Triticum durum</name>
    <dbReference type="NCBI Taxonomy" id="4567"/>
    <lineage>
        <taxon>Eukaryota</taxon>
        <taxon>Viridiplantae</taxon>
        <taxon>Streptophyta</taxon>
        <taxon>Embryophyta</taxon>
        <taxon>Tracheophyta</taxon>
        <taxon>Spermatophyta</taxon>
        <taxon>Magnoliopsida</taxon>
        <taxon>Liliopsida</taxon>
        <taxon>Poales</taxon>
        <taxon>Poaceae</taxon>
        <taxon>BOP clade</taxon>
        <taxon>Pooideae</taxon>
        <taxon>Triticodae</taxon>
        <taxon>Triticeae</taxon>
        <taxon>Triticinae</taxon>
        <taxon>Triticum</taxon>
    </lineage>
</organism>
<gene>
    <name evidence="2" type="ORF">TRITD_6Av1G019730</name>
</gene>
<dbReference type="Proteomes" id="UP000324705">
    <property type="component" value="Chromosome 6A"/>
</dbReference>
<dbReference type="AlphaFoldDB" id="A0A9R0XU08"/>
<keyword evidence="3" id="KW-1185">Reference proteome</keyword>
<feature type="region of interest" description="Disordered" evidence="1">
    <location>
        <begin position="157"/>
        <end position="184"/>
    </location>
</feature>
<reference evidence="2 3" key="1">
    <citation type="submission" date="2017-09" db="EMBL/GenBank/DDBJ databases">
        <authorList>
            <consortium name="International Durum Wheat Genome Sequencing Consortium (IDWGSC)"/>
            <person name="Milanesi L."/>
        </authorList>
    </citation>
    <scope>NUCLEOTIDE SEQUENCE [LARGE SCALE GENOMIC DNA]</scope>
    <source>
        <strain evidence="3">cv. Svevo</strain>
    </source>
</reference>
<evidence type="ECO:0000313" key="3">
    <source>
        <dbReference type="Proteomes" id="UP000324705"/>
    </source>
</evidence>
<name>A0A9R0XU08_TRITD</name>
<evidence type="ECO:0000313" key="2">
    <source>
        <dbReference type="EMBL" id="VAI42734.1"/>
    </source>
</evidence>
<proteinExistence type="predicted"/>
<feature type="region of interest" description="Disordered" evidence="1">
    <location>
        <begin position="71"/>
        <end position="92"/>
    </location>
</feature>
<dbReference type="EMBL" id="LT934121">
    <property type="protein sequence ID" value="VAI42734.1"/>
    <property type="molecule type" value="Genomic_DNA"/>
</dbReference>